<dbReference type="InterPro" id="IPR011527">
    <property type="entry name" value="ABC1_TM_dom"/>
</dbReference>
<sequence length="597" mass="66973">MALNLKHSPFGYFRYFYDTLGNQLLFNIVLSVFLGLLDGLGLALFIPLLQFVNDGSNAASTNTMGGMSFVIHAFGWVGLPVNLFTVLAFMVLVFVVKGLVNYWLSMEQVDLRQRYMIALRMKQIVDLDNLSYQGFLKLDAGRIQNAVTAEVGKNIQAMIQFLGTLKSILVLIAYIVLAFIANWQFAFFIIAGGALSNFLYKQITESVKATSIEISKRGNLFSGFIIQAIQSFKYLKATNYFLGFSGKLKDVIDEVVRLNRKIGRWQSVTASTREPVIILIVAVVIIVQVNFMGSSLGSILLSLLLFYRALNGLVLVQMSWQGFMQNLGGLQTIADLKVLMHEEREVQPETSFAKFEKSIELRNLTFCYNSKPALSNINMVIPKNHTVAFIGESGSGKSTLANVITTLLKTSDGEFLVDGKNIYDYNLDSFRGHIGYISQEPVIFSDDVYNNVTFWAPRTPENEERFWSVIKKVSLVEFVDNLEDKENTTLGDNGILMSGGQKQRISIARELFKQVDILILDEATSALDSQTERFIQDSIDELQGEYTMIVIAHRLSTIKNADTIYLLDKGQLLASGNYNELLGISERFQKMVSLQHV</sequence>
<keyword evidence="7 9" id="KW-1133">Transmembrane helix</keyword>
<keyword evidence="2" id="KW-0813">Transport</keyword>
<accession>A0A6I4IC01</accession>
<evidence type="ECO:0000256" key="1">
    <source>
        <dbReference type="ARBA" id="ARBA00004651"/>
    </source>
</evidence>
<reference evidence="12 13" key="1">
    <citation type="submission" date="2019-12" db="EMBL/GenBank/DDBJ databases">
        <title>Mucilaginibacter sp. HME9299 genome sequencing and assembly.</title>
        <authorList>
            <person name="Kang H."/>
            <person name="Kim H."/>
            <person name="Joh K."/>
        </authorList>
    </citation>
    <scope>NUCLEOTIDE SEQUENCE [LARGE SCALE GENOMIC DNA]</scope>
    <source>
        <strain evidence="12 13">HME9299</strain>
    </source>
</reference>
<dbReference type="GO" id="GO:0034040">
    <property type="term" value="F:ATPase-coupled lipid transmembrane transporter activity"/>
    <property type="evidence" value="ECO:0007669"/>
    <property type="project" value="TreeGrafter"/>
</dbReference>
<dbReference type="RefSeq" id="WP_157543105.1">
    <property type="nucleotide sequence ID" value="NZ_WQLA01000007.1"/>
</dbReference>
<organism evidence="12 13">
    <name type="scientific">Mucilaginibacter aquatilis</name>
    <dbReference type="NCBI Taxonomy" id="1517760"/>
    <lineage>
        <taxon>Bacteria</taxon>
        <taxon>Pseudomonadati</taxon>
        <taxon>Bacteroidota</taxon>
        <taxon>Sphingobacteriia</taxon>
        <taxon>Sphingobacteriales</taxon>
        <taxon>Sphingobacteriaceae</taxon>
        <taxon>Mucilaginibacter</taxon>
    </lineage>
</organism>
<dbReference type="Gene3D" id="1.20.1560.10">
    <property type="entry name" value="ABC transporter type 1, transmembrane domain"/>
    <property type="match status" value="1"/>
</dbReference>
<feature type="transmembrane region" description="Helical" evidence="9">
    <location>
        <begin position="83"/>
        <end position="104"/>
    </location>
</feature>
<dbReference type="InterPro" id="IPR027417">
    <property type="entry name" value="P-loop_NTPase"/>
</dbReference>
<dbReference type="InterPro" id="IPR036640">
    <property type="entry name" value="ABC1_TM_sf"/>
</dbReference>
<evidence type="ECO:0000259" key="11">
    <source>
        <dbReference type="PROSITE" id="PS50929"/>
    </source>
</evidence>
<dbReference type="InterPro" id="IPR017871">
    <property type="entry name" value="ABC_transporter-like_CS"/>
</dbReference>
<dbReference type="OrthoDB" id="9760358at2"/>
<dbReference type="PROSITE" id="PS50929">
    <property type="entry name" value="ABC_TM1F"/>
    <property type="match status" value="1"/>
</dbReference>
<evidence type="ECO:0000256" key="3">
    <source>
        <dbReference type="ARBA" id="ARBA00022475"/>
    </source>
</evidence>
<dbReference type="GO" id="GO:0140359">
    <property type="term" value="F:ABC-type transporter activity"/>
    <property type="evidence" value="ECO:0007669"/>
    <property type="project" value="InterPro"/>
</dbReference>
<feature type="transmembrane region" description="Helical" evidence="9">
    <location>
        <begin position="168"/>
        <end position="191"/>
    </location>
</feature>
<proteinExistence type="predicted"/>
<dbReference type="PANTHER" id="PTHR24221:SF653">
    <property type="entry name" value="TRANSPORT ATP-BINDING PROTEIN CYDC"/>
    <property type="match status" value="1"/>
</dbReference>
<evidence type="ECO:0000256" key="4">
    <source>
        <dbReference type="ARBA" id="ARBA00022692"/>
    </source>
</evidence>
<name>A0A6I4IC01_9SPHI</name>
<evidence type="ECO:0000256" key="9">
    <source>
        <dbReference type="SAM" id="Phobius"/>
    </source>
</evidence>
<dbReference type="Pfam" id="PF00005">
    <property type="entry name" value="ABC_tran"/>
    <property type="match status" value="1"/>
</dbReference>
<evidence type="ECO:0000313" key="13">
    <source>
        <dbReference type="Proteomes" id="UP000434850"/>
    </source>
</evidence>
<dbReference type="Gene3D" id="3.40.50.300">
    <property type="entry name" value="P-loop containing nucleotide triphosphate hydrolases"/>
    <property type="match status" value="1"/>
</dbReference>
<dbReference type="GO" id="GO:0005886">
    <property type="term" value="C:plasma membrane"/>
    <property type="evidence" value="ECO:0007669"/>
    <property type="project" value="UniProtKB-SubCell"/>
</dbReference>
<evidence type="ECO:0000259" key="10">
    <source>
        <dbReference type="PROSITE" id="PS50893"/>
    </source>
</evidence>
<keyword evidence="5" id="KW-0547">Nucleotide-binding</keyword>
<evidence type="ECO:0000256" key="5">
    <source>
        <dbReference type="ARBA" id="ARBA00022741"/>
    </source>
</evidence>
<comment type="caution">
    <text evidence="12">The sequence shown here is derived from an EMBL/GenBank/DDBJ whole genome shotgun (WGS) entry which is preliminary data.</text>
</comment>
<comment type="subcellular location">
    <subcellularLocation>
        <location evidence="1">Cell membrane</location>
        <topology evidence="1">Multi-pass membrane protein</topology>
    </subcellularLocation>
</comment>
<evidence type="ECO:0000256" key="8">
    <source>
        <dbReference type="ARBA" id="ARBA00023136"/>
    </source>
</evidence>
<dbReference type="PROSITE" id="PS00211">
    <property type="entry name" value="ABC_TRANSPORTER_1"/>
    <property type="match status" value="1"/>
</dbReference>
<keyword evidence="3" id="KW-1003">Cell membrane</keyword>
<dbReference type="GO" id="GO:0005524">
    <property type="term" value="F:ATP binding"/>
    <property type="evidence" value="ECO:0007669"/>
    <property type="project" value="UniProtKB-KW"/>
</dbReference>
<evidence type="ECO:0000256" key="6">
    <source>
        <dbReference type="ARBA" id="ARBA00022840"/>
    </source>
</evidence>
<evidence type="ECO:0000313" key="12">
    <source>
        <dbReference type="EMBL" id="MVN92790.1"/>
    </source>
</evidence>
<dbReference type="InterPro" id="IPR003593">
    <property type="entry name" value="AAA+_ATPase"/>
</dbReference>
<dbReference type="SUPFAM" id="SSF52540">
    <property type="entry name" value="P-loop containing nucleoside triphosphate hydrolases"/>
    <property type="match status" value="1"/>
</dbReference>
<dbReference type="InterPro" id="IPR003439">
    <property type="entry name" value="ABC_transporter-like_ATP-bd"/>
</dbReference>
<feature type="transmembrane region" description="Helical" evidence="9">
    <location>
        <begin position="276"/>
        <end position="307"/>
    </location>
</feature>
<keyword evidence="8 9" id="KW-0472">Membrane</keyword>
<dbReference type="AlphaFoldDB" id="A0A6I4IC01"/>
<dbReference type="SUPFAM" id="SSF90123">
    <property type="entry name" value="ABC transporter transmembrane region"/>
    <property type="match status" value="1"/>
</dbReference>
<evidence type="ECO:0000256" key="2">
    <source>
        <dbReference type="ARBA" id="ARBA00022448"/>
    </source>
</evidence>
<dbReference type="GO" id="GO:0016887">
    <property type="term" value="F:ATP hydrolysis activity"/>
    <property type="evidence" value="ECO:0007669"/>
    <property type="project" value="InterPro"/>
</dbReference>
<dbReference type="InterPro" id="IPR039421">
    <property type="entry name" value="Type_1_exporter"/>
</dbReference>
<dbReference type="SMART" id="SM00382">
    <property type="entry name" value="AAA"/>
    <property type="match status" value="1"/>
</dbReference>
<dbReference type="Proteomes" id="UP000434850">
    <property type="component" value="Unassembled WGS sequence"/>
</dbReference>
<gene>
    <name evidence="12" type="ORF">GO816_16770</name>
</gene>
<keyword evidence="6 12" id="KW-0067">ATP-binding</keyword>
<dbReference type="FunFam" id="3.40.50.300:FF:000854">
    <property type="entry name" value="Multidrug ABC transporter ATP-binding protein"/>
    <property type="match status" value="1"/>
</dbReference>
<feature type="transmembrane region" description="Helical" evidence="9">
    <location>
        <begin position="24"/>
        <end position="46"/>
    </location>
</feature>
<feature type="domain" description="ABC transporter" evidence="10">
    <location>
        <begin position="359"/>
        <end position="594"/>
    </location>
</feature>
<evidence type="ECO:0000256" key="7">
    <source>
        <dbReference type="ARBA" id="ARBA00022989"/>
    </source>
</evidence>
<protein>
    <submittedName>
        <fullName evidence="12">ATP-binding cassette domain-containing protein</fullName>
    </submittedName>
</protein>
<keyword evidence="4 9" id="KW-0812">Transmembrane</keyword>
<keyword evidence="13" id="KW-1185">Reference proteome</keyword>
<dbReference type="PANTHER" id="PTHR24221">
    <property type="entry name" value="ATP-BINDING CASSETTE SUB-FAMILY B"/>
    <property type="match status" value="1"/>
</dbReference>
<dbReference type="EMBL" id="WQLA01000007">
    <property type="protein sequence ID" value="MVN92790.1"/>
    <property type="molecule type" value="Genomic_DNA"/>
</dbReference>
<dbReference type="PROSITE" id="PS50893">
    <property type="entry name" value="ABC_TRANSPORTER_2"/>
    <property type="match status" value="1"/>
</dbReference>
<feature type="domain" description="ABC transmembrane type-1" evidence="11">
    <location>
        <begin position="28"/>
        <end position="325"/>
    </location>
</feature>